<keyword evidence="1" id="KW-0479">Metal-binding</keyword>
<dbReference type="PROSITE" id="PS51746">
    <property type="entry name" value="PPM_2"/>
    <property type="match status" value="1"/>
</dbReference>
<dbReference type="PANTHER" id="PTHR13832:SF589">
    <property type="entry name" value="[PYRUVATE DEHYDROGENASE [ACETYL-TRANSFERRING]]-PHOSPHATASE 2, MITOCHONDRIAL"/>
    <property type="match status" value="1"/>
</dbReference>
<comment type="similarity">
    <text evidence="4">Belongs to the PP2C family.</text>
</comment>
<keyword evidence="3 4" id="KW-0904">Protein phosphatase</keyword>
<dbReference type="SMART" id="SM00332">
    <property type="entry name" value="PP2Cc"/>
    <property type="match status" value="1"/>
</dbReference>
<evidence type="ECO:0000256" key="3">
    <source>
        <dbReference type="ARBA" id="ARBA00022912"/>
    </source>
</evidence>
<proteinExistence type="inferred from homology"/>
<evidence type="ECO:0000259" key="5">
    <source>
        <dbReference type="PROSITE" id="PS51746"/>
    </source>
</evidence>
<dbReference type="CDD" id="cd00143">
    <property type="entry name" value="PP2Cc"/>
    <property type="match status" value="1"/>
</dbReference>
<dbReference type="SUPFAM" id="SSF81606">
    <property type="entry name" value="PP2C-like"/>
    <property type="match status" value="1"/>
</dbReference>
<dbReference type="OrthoDB" id="416093at2759"/>
<dbReference type="STRING" id="50990.A0A4Y7QM30"/>
<dbReference type="EMBL" id="ML170157">
    <property type="protein sequence ID" value="TDL28693.1"/>
    <property type="molecule type" value="Genomic_DNA"/>
</dbReference>
<evidence type="ECO:0000256" key="2">
    <source>
        <dbReference type="ARBA" id="ARBA00022801"/>
    </source>
</evidence>
<accession>A0A4Y7QM30</accession>
<dbReference type="GO" id="GO:0046872">
    <property type="term" value="F:metal ion binding"/>
    <property type="evidence" value="ECO:0007669"/>
    <property type="project" value="UniProtKB-KW"/>
</dbReference>
<evidence type="ECO:0000256" key="4">
    <source>
        <dbReference type="RuleBase" id="RU003465"/>
    </source>
</evidence>
<evidence type="ECO:0000313" key="7">
    <source>
        <dbReference type="Proteomes" id="UP000294933"/>
    </source>
</evidence>
<feature type="domain" description="PPM-type phosphatase" evidence="5">
    <location>
        <begin position="41"/>
        <end position="365"/>
    </location>
</feature>
<keyword evidence="2 4" id="KW-0378">Hydrolase</keyword>
<reference evidence="6 7" key="1">
    <citation type="submission" date="2018-06" db="EMBL/GenBank/DDBJ databases">
        <title>A transcriptomic atlas of mushroom development highlights an independent origin of complex multicellularity.</title>
        <authorList>
            <consortium name="DOE Joint Genome Institute"/>
            <person name="Krizsan K."/>
            <person name="Almasi E."/>
            <person name="Merenyi Z."/>
            <person name="Sahu N."/>
            <person name="Viragh M."/>
            <person name="Koszo T."/>
            <person name="Mondo S."/>
            <person name="Kiss B."/>
            <person name="Balint B."/>
            <person name="Kues U."/>
            <person name="Barry K."/>
            <person name="Hegedus J.C."/>
            <person name="Henrissat B."/>
            <person name="Johnson J."/>
            <person name="Lipzen A."/>
            <person name="Ohm R."/>
            <person name="Nagy I."/>
            <person name="Pangilinan J."/>
            <person name="Yan J."/>
            <person name="Xiong Y."/>
            <person name="Grigoriev I.V."/>
            <person name="Hibbett D.S."/>
            <person name="Nagy L.G."/>
        </authorList>
    </citation>
    <scope>NUCLEOTIDE SEQUENCE [LARGE SCALE GENOMIC DNA]</scope>
    <source>
        <strain evidence="6 7">SZMC22713</strain>
    </source>
</reference>
<name>A0A4Y7QM30_9AGAM</name>
<dbReference type="InterPro" id="IPR015655">
    <property type="entry name" value="PP2C"/>
</dbReference>
<evidence type="ECO:0000313" key="6">
    <source>
        <dbReference type="EMBL" id="TDL28693.1"/>
    </source>
</evidence>
<evidence type="ECO:0000256" key="1">
    <source>
        <dbReference type="ARBA" id="ARBA00022723"/>
    </source>
</evidence>
<organism evidence="6 7">
    <name type="scientific">Rickenella mellea</name>
    <dbReference type="NCBI Taxonomy" id="50990"/>
    <lineage>
        <taxon>Eukaryota</taxon>
        <taxon>Fungi</taxon>
        <taxon>Dikarya</taxon>
        <taxon>Basidiomycota</taxon>
        <taxon>Agaricomycotina</taxon>
        <taxon>Agaricomycetes</taxon>
        <taxon>Hymenochaetales</taxon>
        <taxon>Rickenellaceae</taxon>
        <taxon>Rickenella</taxon>
    </lineage>
</organism>
<protein>
    <submittedName>
        <fullName evidence="6">Protein serine/threonine phosphatase 2C</fullName>
    </submittedName>
</protein>
<dbReference type="Pfam" id="PF00481">
    <property type="entry name" value="PP2C"/>
    <property type="match status" value="1"/>
</dbReference>
<dbReference type="PANTHER" id="PTHR13832">
    <property type="entry name" value="PROTEIN PHOSPHATASE 2C"/>
    <property type="match status" value="1"/>
</dbReference>
<keyword evidence="7" id="KW-1185">Reference proteome</keyword>
<dbReference type="GO" id="GO:0004722">
    <property type="term" value="F:protein serine/threonine phosphatase activity"/>
    <property type="evidence" value="ECO:0007669"/>
    <property type="project" value="InterPro"/>
</dbReference>
<dbReference type="PROSITE" id="PS01032">
    <property type="entry name" value="PPM_1"/>
    <property type="match status" value="1"/>
</dbReference>
<dbReference type="InterPro" id="IPR000222">
    <property type="entry name" value="PP2C_BS"/>
</dbReference>
<dbReference type="InterPro" id="IPR001932">
    <property type="entry name" value="PPM-type_phosphatase-like_dom"/>
</dbReference>
<dbReference type="Gene3D" id="3.60.40.10">
    <property type="entry name" value="PPM-type phosphatase domain"/>
    <property type="match status" value="1"/>
</dbReference>
<dbReference type="VEuPathDB" id="FungiDB:BD410DRAFT_781219"/>
<dbReference type="AlphaFoldDB" id="A0A4Y7QM30"/>
<gene>
    <name evidence="6" type="ORF">BD410DRAFT_781219</name>
</gene>
<sequence length="397" mass="43820">MFNSAVFNSAFRFVSKRAFHTYIKAATPGGSIRIPLGSPKVIGIATSRGNRSYQEDSFQFAALSLDPEELRLSAKKSFGVDWDPNAAGEAYARQVLFVGIFDGHGGQAVSLYLHQHLHDIFESVDKSHIPELFEWIKELGGYFKRFRGGALNPWLHNPPSSQPMDLEARATMAFFQADRILSEGHEAKSCGATASVALLHSLDVPKKPFFSADQIGLTVAHAGDTRILLCATEGGRVYPMTQDHHAETRVEAARLRRMGGTSLITDSFGEARWMGALANTRGLGDLKFKQFGVTAEPEIRSKLLRGADWAYMIFVTDGISSVLSDAEISDLARDSPDPKTAGDKILAFAEEMGSEDNATVIVLPLPGWGKIRGPDRTKELREYRRQQMVGSERQRRM</sequence>
<dbReference type="InterPro" id="IPR036457">
    <property type="entry name" value="PPM-type-like_dom_sf"/>
</dbReference>
<dbReference type="Proteomes" id="UP000294933">
    <property type="component" value="Unassembled WGS sequence"/>
</dbReference>